<dbReference type="SUPFAM" id="SSF56672">
    <property type="entry name" value="DNA/RNA polymerases"/>
    <property type="match status" value="1"/>
</dbReference>
<evidence type="ECO:0000256" key="4">
    <source>
        <dbReference type="ARBA" id="ARBA00022679"/>
    </source>
</evidence>
<dbReference type="InterPro" id="IPR002298">
    <property type="entry name" value="DNA_polymerase_A"/>
</dbReference>
<evidence type="ECO:0000256" key="10">
    <source>
        <dbReference type="ARBA" id="ARBA00023204"/>
    </source>
</evidence>
<dbReference type="InterPro" id="IPR019760">
    <property type="entry name" value="DNA-dir_DNA_pol_A_CS"/>
</dbReference>
<comment type="catalytic activity">
    <reaction evidence="11">
        <text>DNA(n) + a 2'-deoxyribonucleoside 5'-triphosphate = DNA(n+1) + diphosphate</text>
        <dbReference type="Rhea" id="RHEA:22508"/>
        <dbReference type="Rhea" id="RHEA-COMP:17339"/>
        <dbReference type="Rhea" id="RHEA-COMP:17340"/>
        <dbReference type="ChEBI" id="CHEBI:33019"/>
        <dbReference type="ChEBI" id="CHEBI:61560"/>
        <dbReference type="ChEBI" id="CHEBI:173112"/>
        <dbReference type="EC" id="2.7.7.7"/>
    </reaction>
</comment>
<dbReference type="Pfam" id="PF01367">
    <property type="entry name" value="5_3_exonuc"/>
    <property type="match status" value="1"/>
</dbReference>
<evidence type="ECO:0000256" key="8">
    <source>
        <dbReference type="ARBA" id="ARBA00022932"/>
    </source>
</evidence>
<dbReference type="Pfam" id="PF00476">
    <property type="entry name" value="DNA_pol_A"/>
    <property type="match status" value="1"/>
</dbReference>
<dbReference type="CDD" id="cd09898">
    <property type="entry name" value="H3TH_53EXO"/>
    <property type="match status" value="1"/>
</dbReference>
<evidence type="ECO:0000256" key="5">
    <source>
        <dbReference type="ARBA" id="ARBA00022695"/>
    </source>
</evidence>
<gene>
    <name evidence="14" type="ORF">ACFOPX_05090</name>
</gene>
<dbReference type="InterPro" id="IPR001098">
    <property type="entry name" value="DNA-dir_DNA_pol_A_palm_dom"/>
</dbReference>
<dbReference type="EC" id="2.7.7.7" evidence="2"/>
<dbReference type="SMART" id="SM00475">
    <property type="entry name" value="53EXOc"/>
    <property type="match status" value="1"/>
</dbReference>
<feature type="domain" description="5'-3' exonuclease" evidence="12">
    <location>
        <begin position="7"/>
        <end position="271"/>
    </location>
</feature>
<dbReference type="Gene3D" id="1.20.1060.10">
    <property type="entry name" value="Taq DNA Polymerase, Chain T, domain 4"/>
    <property type="match status" value="1"/>
</dbReference>
<evidence type="ECO:0000256" key="2">
    <source>
        <dbReference type="ARBA" id="ARBA00012417"/>
    </source>
</evidence>
<dbReference type="InterPro" id="IPR002421">
    <property type="entry name" value="5-3_exonuclease"/>
</dbReference>
<evidence type="ECO:0000256" key="9">
    <source>
        <dbReference type="ARBA" id="ARBA00023125"/>
    </source>
</evidence>
<dbReference type="SMART" id="SM00279">
    <property type="entry name" value="HhH2"/>
    <property type="match status" value="1"/>
</dbReference>
<evidence type="ECO:0000313" key="15">
    <source>
        <dbReference type="Proteomes" id="UP001595783"/>
    </source>
</evidence>
<dbReference type="SUPFAM" id="SSF47807">
    <property type="entry name" value="5' to 3' exonuclease, C-terminal subdomain"/>
    <property type="match status" value="1"/>
</dbReference>
<dbReference type="EMBL" id="JBHRZO010000034">
    <property type="protein sequence ID" value="MFC3847905.1"/>
    <property type="molecule type" value="Genomic_DNA"/>
</dbReference>
<comment type="caution">
    <text evidence="14">The sequence shown here is derived from an EMBL/GenBank/DDBJ whole genome shotgun (WGS) entry which is preliminary data.</text>
</comment>
<keyword evidence="10" id="KW-0234">DNA repair</keyword>
<comment type="similarity">
    <text evidence="1">Belongs to the DNA polymerase type-A family.</text>
</comment>
<sequence length="860" mass="96703">MLEGFALKLYLVDTFSLLFKFYYHLQDLRTAAGTNTAWLSAFVRVVQQVYKLKGDHVVFALESKENKRKSLCSTYKAKRIAPPGLEDQLPIILEWMEKMGLDVFSVAGYESDDVIASLCSVFAHAQVRILSADKDFYQLVSPRVFLCDPSTHALKGVEECLEKYGIYPHQFVDYQGLIGDSSDGYKGVEGIGPTYGAKLIQAFGTLENLYHTLETKGITQPKLPAKLQHALLRDKEQAFLSRQLATLHTTLFSQPPTLQPLPQENPLLRITDALQHYEMFALLKQINPTPKNPPQISPSSPQAPQQILARLLALRVCAIALEPQGLLGILGLEPPSDFILLNLHEAQAQACLQALYQCKLIGYQIKEVFLALNQHCPLDLPPDYEDVALLAWLHNSNLEPKISALAKVLELEAFESKPNAPLDALALERNTQVIAAAYAHYQHHLSPALLELGRTLEYPLLEILYRLQVQGFRLDLAYFQALQQEFKESLQALQSTIHTLARTPLNVNSTKQWAHFLYQHLGLQAKGVKKIKTGFSTDEASLKALQETYQNTVIQGVQISALLDALLQYREIFKLQTTYVEPLLTQNQHGKIHSIFYQNTTASSRLSSAHPNLQNIPIRTPLGKKIAHGFIPSAPDLLLLGVDYSQIELRLLAHFSGDAQLSQAFLQGQDIHLNTALALFNDPSRRHAAKSINFALLYGMGPQRLAQTLKISQAEAKSYIERYFNTFPTIKDFLENLKARILQEHQITTLLGHQRHFDFTHANPKLQAEYLREGVNTLFQGSASDLVKLAMLKIHAHIAPYPRVKMLVQVHDEILLEVPHAHAPRLASEIKTLMETIYPLKIPLECHTAIAPNWGDLKEF</sequence>
<keyword evidence="15" id="KW-1185">Reference proteome</keyword>
<dbReference type="Gene3D" id="1.10.150.20">
    <property type="entry name" value="5' to 3' exonuclease, C-terminal subdomain"/>
    <property type="match status" value="2"/>
</dbReference>
<protein>
    <recommendedName>
        <fullName evidence="3">DNA polymerase I</fullName>
        <ecNumber evidence="2">2.7.7.7</ecNumber>
    </recommendedName>
</protein>
<dbReference type="Proteomes" id="UP001595783">
    <property type="component" value="Unassembled WGS sequence"/>
</dbReference>
<dbReference type="InterPro" id="IPR008918">
    <property type="entry name" value="HhH2"/>
</dbReference>
<dbReference type="InterPro" id="IPR036279">
    <property type="entry name" value="5-3_exonuclease_C_sf"/>
</dbReference>
<evidence type="ECO:0000256" key="7">
    <source>
        <dbReference type="ARBA" id="ARBA00022763"/>
    </source>
</evidence>
<dbReference type="PANTHER" id="PTHR10133">
    <property type="entry name" value="DNA POLYMERASE I"/>
    <property type="match status" value="1"/>
</dbReference>
<evidence type="ECO:0000259" key="13">
    <source>
        <dbReference type="SMART" id="SM00482"/>
    </source>
</evidence>
<evidence type="ECO:0000256" key="3">
    <source>
        <dbReference type="ARBA" id="ARBA00020311"/>
    </source>
</evidence>
<dbReference type="InterPro" id="IPR043502">
    <property type="entry name" value="DNA/RNA_pol_sf"/>
</dbReference>
<dbReference type="PROSITE" id="PS00447">
    <property type="entry name" value="DNA_POLYMERASE_A"/>
    <property type="match status" value="1"/>
</dbReference>
<evidence type="ECO:0000256" key="11">
    <source>
        <dbReference type="ARBA" id="ARBA00049244"/>
    </source>
</evidence>
<dbReference type="PRINTS" id="PR00868">
    <property type="entry name" value="DNAPOLI"/>
</dbReference>
<evidence type="ECO:0000259" key="12">
    <source>
        <dbReference type="SMART" id="SM00475"/>
    </source>
</evidence>
<keyword evidence="8" id="KW-0239">DNA-directed DNA polymerase</keyword>
<name>A0ABV7ZL51_9HELI</name>
<dbReference type="RefSeq" id="WP_382262619.1">
    <property type="nucleotide sequence ID" value="NZ_JBHRZO010000034.1"/>
</dbReference>
<reference evidence="15" key="1">
    <citation type="journal article" date="2019" name="Int. J. Syst. Evol. Microbiol.">
        <title>The Global Catalogue of Microorganisms (GCM) 10K type strain sequencing project: providing services to taxonomists for standard genome sequencing and annotation.</title>
        <authorList>
            <consortium name="The Broad Institute Genomics Platform"/>
            <consortium name="The Broad Institute Genome Sequencing Center for Infectious Disease"/>
            <person name="Wu L."/>
            <person name="Ma J."/>
        </authorList>
    </citation>
    <scope>NUCLEOTIDE SEQUENCE [LARGE SCALE GENOMIC DNA]</scope>
    <source>
        <strain evidence="15">CCUG 53816</strain>
    </source>
</reference>
<dbReference type="InterPro" id="IPR029060">
    <property type="entry name" value="PIN-like_dom_sf"/>
</dbReference>
<keyword evidence="4" id="KW-0808">Transferase</keyword>
<evidence type="ECO:0000313" key="14">
    <source>
        <dbReference type="EMBL" id="MFC3847905.1"/>
    </source>
</evidence>
<dbReference type="PANTHER" id="PTHR10133:SF27">
    <property type="entry name" value="DNA POLYMERASE NU"/>
    <property type="match status" value="1"/>
</dbReference>
<evidence type="ECO:0000256" key="1">
    <source>
        <dbReference type="ARBA" id="ARBA00007705"/>
    </source>
</evidence>
<dbReference type="CDD" id="cd09859">
    <property type="entry name" value="PIN_53EXO"/>
    <property type="match status" value="1"/>
</dbReference>
<dbReference type="SMART" id="SM00482">
    <property type="entry name" value="POLAc"/>
    <property type="match status" value="1"/>
</dbReference>
<keyword evidence="6" id="KW-0235">DNA replication</keyword>
<dbReference type="SUPFAM" id="SSF88723">
    <property type="entry name" value="PIN domain-like"/>
    <property type="match status" value="1"/>
</dbReference>
<keyword evidence="5" id="KW-0548">Nucleotidyltransferase</keyword>
<dbReference type="InterPro" id="IPR020045">
    <property type="entry name" value="DNA_polI_H3TH"/>
</dbReference>
<feature type="domain" description="DNA-directed DNA polymerase family A palm" evidence="13">
    <location>
        <begin position="623"/>
        <end position="822"/>
    </location>
</feature>
<keyword evidence="7" id="KW-0227">DNA damage</keyword>
<dbReference type="Gene3D" id="3.30.70.370">
    <property type="match status" value="1"/>
</dbReference>
<evidence type="ECO:0000256" key="6">
    <source>
        <dbReference type="ARBA" id="ARBA00022705"/>
    </source>
</evidence>
<keyword evidence="9" id="KW-0238">DNA-binding</keyword>
<dbReference type="InterPro" id="IPR020046">
    <property type="entry name" value="5-3_exonucl_a-hlix_arch_N"/>
</dbReference>
<dbReference type="Gene3D" id="3.40.50.1010">
    <property type="entry name" value="5'-nuclease"/>
    <property type="match status" value="1"/>
</dbReference>
<dbReference type="Pfam" id="PF02739">
    <property type="entry name" value="5_3_exonuc_N"/>
    <property type="match status" value="1"/>
</dbReference>
<proteinExistence type="inferred from homology"/>
<accession>A0ABV7ZL51</accession>
<organism evidence="14 15">
    <name type="scientific">Helicobacter baculiformis</name>
    <dbReference type="NCBI Taxonomy" id="427351"/>
    <lineage>
        <taxon>Bacteria</taxon>
        <taxon>Pseudomonadati</taxon>
        <taxon>Campylobacterota</taxon>
        <taxon>Epsilonproteobacteria</taxon>
        <taxon>Campylobacterales</taxon>
        <taxon>Helicobacteraceae</taxon>
        <taxon>Helicobacter</taxon>
    </lineage>
</organism>